<sequence length="252" mass="28577">MINDKLPKLSDQQITEYWQKGHLTVADVFGAQTIYNAIQDIEEWSRQFLSQLDDDKKNYFLEKDMPGQFLRKLDNPVYERKVFRKMASDQTLVDCVEQLIGQGICIYFSQIFCKPPLGSSPKCTHQDNFYFGPDDHNGMVTAWIALDESTIDNGCLFFGEETHKGPVYPHIAPAGEPFNLQVPADIASEHSMTPAPVPSGGVSFHHGNIFHQSSANQSNTWRRAAAFHYVNRKTQLVTPRLSYDTSMVIQIT</sequence>
<evidence type="ECO:0000313" key="1">
    <source>
        <dbReference type="EMBL" id="SVC16125.1"/>
    </source>
</evidence>
<accession>A0A382JWT4</accession>
<dbReference type="EMBL" id="UINC01076705">
    <property type="protein sequence ID" value="SVC16125.1"/>
    <property type="molecule type" value="Genomic_DNA"/>
</dbReference>
<dbReference type="PANTHER" id="PTHR20883">
    <property type="entry name" value="PHYTANOYL-COA DIOXYGENASE DOMAIN CONTAINING 1"/>
    <property type="match status" value="1"/>
</dbReference>
<organism evidence="1">
    <name type="scientific">marine metagenome</name>
    <dbReference type="NCBI Taxonomy" id="408172"/>
    <lineage>
        <taxon>unclassified sequences</taxon>
        <taxon>metagenomes</taxon>
        <taxon>ecological metagenomes</taxon>
    </lineage>
</organism>
<dbReference type="Gene3D" id="2.60.120.620">
    <property type="entry name" value="q2cbj1_9rhob like domain"/>
    <property type="match status" value="1"/>
</dbReference>
<evidence type="ECO:0008006" key="2">
    <source>
        <dbReference type="Google" id="ProtNLM"/>
    </source>
</evidence>
<dbReference type="SUPFAM" id="SSF51197">
    <property type="entry name" value="Clavaminate synthase-like"/>
    <property type="match status" value="1"/>
</dbReference>
<name>A0A382JWT4_9ZZZZ</name>
<dbReference type="PANTHER" id="PTHR20883:SF46">
    <property type="entry name" value="PHYTANOYL-COA HYDROXYLASE"/>
    <property type="match status" value="1"/>
</dbReference>
<protein>
    <recommendedName>
        <fullName evidence="2">Fe2OG dioxygenase domain-containing protein</fullName>
    </recommendedName>
</protein>
<dbReference type="AlphaFoldDB" id="A0A382JWT4"/>
<reference evidence="1" key="1">
    <citation type="submission" date="2018-05" db="EMBL/GenBank/DDBJ databases">
        <authorList>
            <person name="Lanie J.A."/>
            <person name="Ng W.-L."/>
            <person name="Kazmierczak K.M."/>
            <person name="Andrzejewski T.M."/>
            <person name="Davidsen T.M."/>
            <person name="Wayne K.J."/>
            <person name="Tettelin H."/>
            <person name="Glass J.I."/>
            <person name="Rusch D."/>
            <person name="Podicherti R."/>
            <person name="Tsui H.-C.T."/>
            <person name="Winkler M.E."/>
        </authorList>
    </citation>
    <scope>NUCLEOTIDE SEQUENCE</scope>
</reference>
<dbReference type="Pfam" id="PF05721">
    <property type="entry name" value="PhyH"/>
    <property type="match status" value="1"/>
</dbReference>
<gene>
    <name evidence="1" type="ORF">METZ01_LOCUS268979</name>
</gene>
<dbReference type="InterPro" id="IPR008775">
    <property type="entry name" value="Phytyl_CoA_dOase-like"/>
</dbReference>
<proteinExistence type="predicted"/>